<sequence>PYIPIVRPDDKQVKRINVNGVCWLPLAPFRNILNGAMEQCQWSCSPLVPMDKCANLV</sequence>
<reference evidence="1" key="1">
    <citation type="submission" date="2021-06" db="EMBL/GenBank/DDBJ databases">
        <authorList>
            <person name="Kallberg Y."/>
            <person name="Tangrot J."/>
            <person name="Rosling A."/>
        </authorList>
    </citation>
    <scope>NUCLEOTIDE SEQUENCE</scope>
    <source>
        <strain evidence="1">IL203A</strain>
    </source>
</reference>
<dbReference type="EMBL" id="CAJVPU010009420">
    <property type="protein sequence ID" value="CAG8594637.1"/>
    <property type="molecule type" value="Genomic_DNA"/>
</dbReference>
<dbReference type="Proteomes" id="UP000789702">
    <property type="component" value="Unassembled WGS sequence"/>
</dbReference>
<evidence type="ECO:0000313" key="2">
    <source>
        <dbReference type="Proteomes" id="UP000789702"/>
    </source>
</evidence>
<gene>
    <name evidence="1" type="ORF">DHETER_LOCUS6998</name>
</gene>
<accession>A0ACA9MIZ7</accession>
<protein>
    <submittedName>
        <fullName evidence="1">5396_t:CDS:1</fullName>
    </submittedName>
</protein>
<feature type="non-terminal residue" evidence="1">
    <location>
        <position position="1"/>
    </location>
</feature>
<evidence type="ECO:0000313" key="1">
    <source>
        <dbReference type="EMBL" id="CAG8594637.1"/>
    </source>
</evidence>
<keyword evidence="2" id="KW-1185">Reference proteome</keyword>
<organism evidence="1 2">
    <name type="scientific">Dentiscutata heterogama</name>
    <dbReference type="NCBI Taxonomy" id="1316150"/>
    <lineage>
        <taxon>Eukaryota</taxon>
        <taxon>Fungi</taxon>
        <taxon>Fungi incertae sedis</taxon>
        <taxon>Mucoromycota</taxon>
        <taxon>Glomeromycotina</taxon>
        <taxon>Glomeromycetes</taxon>
        <taxon>Diversisporales</taxon>
        <taxon>Gigasporaceae</taxon>
        <taxon>Dentiscutata</taxon>
    </lineage>
</organism>
<name>A0ACA9MIZ7_9GLOM</name>
<comment type="caution">
    <text evidence="1">The sequence shown here is derived from an EMBL/GenBank/DDBJ whole genome shotgun (WGS) entry which is preliminary data.</text>
</comment>
<proteinExistence type="predicted"/>